<protein>
    <recommendedName>
        <fullName evidence="6">MYND-type domain-containing protein</fullName>
    </recommendedName>
</protein>
<evidence type="ECO:0000256" key="5">
    <source>
        <dbReference type="SAM" id="MobiDB-lite"/>
    </source>
</evidence>
<dbReference type="Proteomes" id="UP000053477">
    <property type="component" value="Unassembled WGS sequence"/>
</dbReference>
<keyword evidence="1" id="KW-0479">Metal-binding</keyword>
<dbReference type="PROSITE" id="PS50865">
    <property type="entry name" value="ZF_MYND_2"/>
    <property type="match status" value="1"/>
</dbReference>
<evidence type="ECO:0000259" key="6">
    <source>
        <dbReference type="PROSITE" id="PS50865"/>
    </source>
</evidence>
<dbReference type="InParanoid" id="A0A0H2RPV7"/>
<keyword evidence="3" id="KW-0862">Zinc</keyword>
<dbReference type="Gene3D" id="6.10.140.2220">
    <property type="match status" value="1"/>
</dbReference>
<evidence type="ECO:0000313" key="8">
    <source>
        <dbReference type="Proteomes" id="UP000053477"/>
    </source>
</evidence>
<keyword evidence="2 4" id="KW-0863">Zinc-finger</keyword>
<dbReference type="Pfam" id="PF01753">
    <property type="entry name" value="zf-MYND"/>
    <property type="match status" value="1"/>
</dbReference>
<keyword evidence="8" id="KW-1185">Reference proteome</keyword>
<evidence type="ECO:0000313" key="7">
    <source>
        <dbReference type="EMBL" id="KLO06866.1"/>
    </source>
</evidence>
<gene>
    <name evidence="7" type="ORF">SCHPADRAFT_1002069</name>
</gene>
<proteinExistence type="predicted"/>
<evidence type="ECO:0000256" key="1">
    <source>
        <dbReference type="ARBA" id="ARBA00022723"/>
    </source>
</evidence>
<accession>A0A0H2RPV7</accession>
<dbReference type="EMBL" id="KQ086176">
    <property type="protein sequence ID" value="KLO06866.1"/>
    <property type="molecule type" value="Genomic_DNA"/>
</dbReference>
<dbReference type="STRING" id="27342.A0A0H2RPV7"/>
<name>A0A0H2RPV7_9AGAM</name>
<feature type="domain" description="MYND-type" evidence="6">
    <location>
        <begin position="428"/>
        <end position="468"/>
    </location>
</feature>
<feature type="compositionally biased region" description="Basic residues" evidence="5">
    <location>
        <begin position="1"/>
        <end position="11"/>
    </location>
</feature>
<dbReference type="GO" id="GO:0008270">
    <property type="term" value="F:zinc ion binding"/>
    <property type="evidence" value="ECO:0007669"/>
    <property type="project" value="UniProtKB-KW"/>
</dbReference>
<sequence length="670" mass="76163">MYSARGSRRSFGRRESSPAISMKSSSGGRVFITAHKVAKMIETAREDMTCLTAINESILSFPVHLQLKAFEVFAYHLQKPVEQHLCEAEEPYHWIMKSLLGIRQLGYAFFERDAERGRRFAKCWPHIVKWLKALLDLRPDYDEQNKYALATSEAFCICQSVIPDALKEDEAVELAVRAWMGFEDPDGRDRYTAGALLSCLSVNSNDTARPIQEALRGCDVSIEDVVEKLVTRIDQATSKSSSDAIATIATLSNVAVLLLLQRGLALELSFAIKIKLAHYIASILDVILRDTNRKGDRLRTVRYSLVIMECLLAENTIAYGITLVRNGILRHLLDLASSDCESNDCMSMASDVLQHLLQCVVYEDMLLPCKEELRKLHEDEQQLKSKLKASPKGFRETWKALEAMLLESTILCLLFAFGYAPEYGVCASRTCRNLALRESFSKCAGCAFALYCSPSCQKEDWKSHKVSCKKMDPYCRNVVQDKYRRFPRRIALLHIQRRWDQIVSIARRKNIRLCDMAVRVSFNVFPFKIEVLDYHDFLDGTKGKSHLALAANEMQRQPDEDRRKLLMVIIRMPQIEFPCIVHLDGNTWTREVSHPPGDSRLDERTLFVDQDGNGLPCTHFDALRMGVHVAKKHAAELGESVWEKAGIRKATDDMIAEFEKEICDSVNLES</sequence>
<organism evidence="7 8">
    <name type="scientific">Schizopora paradoxa</name>
    <dbReference type="NCBI Taxonomy" id="27342"/>
    <lineage>
        <taxon>Eukaryota</taxon>
        <taxon>Fungi</taxon>
        <taxon>Dikarya</taxon>
        <taxon>Basidiomycota</taxon>
        <taxon>Agaricomycotina</taxon>
        <taxon>Agaricomycetes</taxon>
        <taxon>Hymenochaetales</taxon>
        <taxon>Schizoporaceae</taxon>
        <taxon>Schizopora</taxon>
    </lineage>
</organism>
<dbReference type="SUPFAM" id="SSF144232">
    <property type="entry name" value="HIT/MYND zinc finger-like"/>
    <property type="match status" value="1"/>
</dbReference>
<evidence type="ECO:0000256" key="2">
    <source>
        <dbReference type="ARBA" id="ARBA00022771"/>
    </source>
</evidence>
<evidence type="ECO:0000256" key="3">
    <source>
        <dbReference type="ARBA" id="ARBA00022833"/>
    </source>
</evidence>
<dbReference type="AlphaFoldDB" id="A0A0H2RPV7"/>
<feature type="region of interest" description="Disordered" evidence="5">
    <location>
        <begin position="1"/>
        <end position="24"/>
    </location>
</feature>
<reference evidence="7 8" key="1">
    <citation type="submission" date="2015-04" db="EMBL/GenBank/DDBJ databases">
        <title>Complete genome sequence of Schizopora paradoxa KUC8140, a cosmopolitan wood degrader in East Asia.</title>
        <authorList>
            <consortium name="DOE Joint Genome Institute"/>
            <person name="Min B."/>
            <person name="Park H."/>
            <person name="Jang Y."/>
            <person name="Kim J.-J."/>
            <person name="Kim K.H."/>
            <person name="Pangilinan J."/>
            <person name="Lipzen A."/>
            <person name="Riley R."/>
            <person name="Grigoriev I.V."/>
            <person name="Spatafora J.W."/>
            <person name="Choi I.-G."/>
        </authorList>
    </citation>
    <scope>NUCLEOTIDE SEQUENCE [LARGE SCALE GENOMIC DNA]</scope>
    <source>
        <strain evidence="7 8">KUC8140</strain>
    </source>
</reference>
<evidence type="ECO:0000256" key="4">
    <source>
        <dbReference type="PROSITE-ProRule" id="PRU00134"/>
    </source>
</evidence>
<dbReference type="InterPro" id="IPR002893">
    <property type="entry name" value="Znf_MYND"/>
</dbReference>
<dbReference type="OrthoDB" id="432970at2759"/>